<evidence type="ECO:0000313" key="2">
    <source>
        <dbReference type="Proteomes" id="UP000095447"/>
    </source>
</evidence>
<reference evidence="1 2" key="1">
    <citation type="submission" date="2015-09" db="EMBL/GenBank/DDBJ databases">
        <authorList>
            <consortium name="Pathogen Informatics"/>
        </authorList>
    </citation>
    <scope>NUCLEOTIDE SEQUENCE [LARGE SCALE GENOMIC DNA]</scope>
    <source>
        <strain evidence="1 2">2789STDY5608838</strain>
    </source>
</reference>
<dbReference type="EMBL" id="CYZA01000004">
    <property type="protein sequence ID" value="CUN66741.1"/>
    <property type="molecule type" value="Genomic_DNA"/>
</dbReference>
<sequence>MKSRCSEMSINRNEYKYICPNQEDKLGRADYGNNFSNAL</sequence>
<proteinExistence type="predicted"/>
<dbReference type="Proteomes" id="UP000095447">
    <property type="component" value="Unassembled WGS sequence"/>
</dbReference>
<dbReference type="AlphaFoldDB" id="A0A173YRE4"/>
<protein>
    <submittedName>
        <fullName evidence="1">Uncharacterized protein</fullName>
    </submittedName>
</protein>
<evidence type="ECO:0000313" key="1">
    <source>
        <dbReference type="EMBL" id="CUN66741.1"/>
    </source>
</evidence>
<gene>
    <name evidence="1" type="ORF">ERS852395_00975</name>
</gene>
<name>A0A173YRE4_9FIRM</name>
<organism evidence="1 2">
    <name type="scientific">Blautia obeum</name>
    <dbReference type="NCBI Taxonomy" id="40520"/>
    <lineage>
        <taxon>Bacteria</taxon>
        <taxon>Bacillati</taxon>
        <taxon>Bacillota</taxon>
        <taxon>Clostridia</taxon>
        <taxon>Lachnospirales</taxon>
        <taxon>Lachnospiraceae</taxon>
        <taxon>Blautia</taxon>
    </lineage>
</organism>
<accession>A0A173YRE4</accession>